<protein>
    <submittedName>
        <fullName evidence="2">Uncharacterized protein</fullName>
    </submittedName>
</protein>
<evidence type="ECO:0000256" key="1">
    <source>
        <dbReference type="SAM" id="MobiDB-lite"/>
    </source>
</evidence>
<reference evidence="2" key="2">
    <citation type="submission" date="2022-03" db="EMBL/GenBank/DDBJ databases">
        <title>Draft title - Genomic analysis of global carrot germplasm unveils the trajectory of domestication and the origin of high carotenoid orange carrot.</title>
        <authorList>
            <person name="Iorizzo M."/>
            <person name="Ellison S."/>
            <person name="Senalik D."/>
            <person name="Macko-Podgorni A."/>
            <person name="Grzebelus D."/>
            <person name="Bostan H."/>
            <person name="Rolling W."/>
            <person name="Curaba J."/>
            <person name="Simon P."/>
        </authorList>
    </citation>
    <scope>NUCLEOTIDE SEQUENCE</scope>
    <source>
        <tissue evidence="2">Leaf</tissue>
    </source>
</reference>
<dbReference type="AlphaFoldDB" id="A0AAF0XJW2"/>
<proteinExistence type="predicted"/>
<accession>A0AAF0XJW2</accession>
<evidence type="ECO:0000313" key="2">
    <source>
        <dbReference type="EMBL" id="WOH07786.1"/>
    </source>
</evidence>
<feature type="compositionally biased region" description="Basic and acidic residues" evidence="1">
    <location>
        <begin position="275"/>
        <end position="293"/>
    </location>
</feature>
<feature type="region of interest" description="Disordered" evidence="1">
    <location>
        <begin position="271"/>
        <end position="300"/>
    </location>
</feature>
<feature type="region of interest" description="Disordered" evidence="1">
    <location>
        <begin position="418"/>
        <end position="489"/>
    </location>
</feature>
<evidence type="ECO:0000313" key="3">
    <source>
        <dbReference type="Proteomes" id="UP000077755"/>
    </source>
</evidence>
<gene>
    <name evidence="2" type="ORF">DCAR_0727220</name>
</gene>
<sequence length="785" mass="87979">MNNSNHKIRITTSRLIDLDRLEQFWRTAKNKGTDEDSSVEFEVDGKEHILTVAKINEAFGNTLADDESYRDLANDATLTRFFRKIGYVGQVLKEDSTDWKLTHSMVHGYKVNVGKTIMAQLRSTIIRKVQIYPRFVTMFLNDVCGIGANASNTRKCFVLKKNTHTKLINSNPHGDLRLQYTKHMGDQVSNLGSSFEDDPVIFSLEDEAGVDRTQANLNSTPYTLPRMSRLPKSLQKAQTVPQKRTIEAEEVDSTSKPSSLMHFNTTHTHAFRMSGGEKKKREIKEQRVSEQNERQPNVLPKGEGLEHVQSELEGAIILKALGLEISTVRSDEFTLKHPESGRTLIAFRPQFHPSIPKRLRTCVPAIQTSDRLSSLEEKVVVMNDNMNSLSQPVANDFSNIHAALDSLSKLIHAANLPKGVKSDRSDERELDDDPVQASGTRKRNQGASAQGERGEATKEDLNKERSGEHEASTRGGGYGEATQGEPDGGEFDLEQAAVIMTSNRESVMFHQDEQFEKLIQNARTGSENRLMNCFDNIKDQIAYFCVKIDEKHRWSVYIYLKTLHTLYVTMECLQQQPAIVLFTQISLMKRNEIPCNQILRENILHLVDEKALAVHMNPFSVFYKTKSAEYSEKFGTINLNKTKRSQDRHVRRWISRANAAREERGGSLIYLAFDENVNEAIVGGQEAGETGIENESETKVTVNTSVTEDIVNNPEVTGSEAVVSRTEDTLMEPTVNEAAVTTGETNNREADPMEVEVTVNTGAIVNEGIPTETEATVNQTSPTGT</sequence>
<name>A0AAF0XJW2_DAUCS</name>
<dbReference type="Proteomes" id="UP000077755">
    <property type="component" value="Chromosome 7"/>
</dbReference>
<dbReference type="EMBL" id="CP093349">
    <property type="protein sequence ID" value="WOH07786.1"/>
    <property type="molecule type" value="Genomic_DNA"/>
</dbReference>
<reference evidence="2" key="1">
    <citation type="journal article" date="2016" name="Nat. Genet.">
        <title>A high-quality carrot genome assembly provides new insights into carotenoid accumulation and asterid genome evolution.</title>
        <authorList>
            <person name="Iorizzo M."/>
            <person name="Ellison S."/>
            <person name="Senalik D."/>
            <person name="Zeng P."/>
            <person name="Satapoomin P."/>
            <person name="Huang J."/>
            <person name="Bowman M."/>
            <person name="Iovene M."/>
            <person name="Sanseverino W."/>
            <person name="Cavagnaro P."/>
            <person name="Yildiz M."/>
            <person name="Macko-Podgorni A."/>
            <person name="Moranska E."/>
            <person name="Grzebelus E."/>
            <person name="Grzebelus D."/>
            <person name="Ashrafi H."/>
            <person name="Zheng Z."/>
            <person name="Cheng S."/>
            <person name="Spooner D."/>
            <person name="Van Deynze A."/>
            <person name="Simon P."/>
        </authorList>
    </citation>
    <scope>NUCLEOTIDE SEQUENCE</scope>
    <source>
        <tissue evidence="2">Leaf</tissue>
    </source>
</reference>
<feature type="compositionally biased region" description="Basic and acidic residues" evidence="1">
    <location>
        <begin position="452"/>
        <end position="472"/>
    </location>
</feature>
<organism evidence="2 3">
    <name type="scientific">Daucus carota subsp. sativus</name>
    <name type="common">Carrot</name>
    <dbReference type="NCBI Taxonomy" id="79200"/>
    <lineage>
        <taxon>Eukaryota</taxon>
        <taxon>Viridiplantae</taxon>
        <taxon>Streptophyta</taxon>
        <taxon>Embryophyta</taxon>
        <taxon>Tracheophyta</taxon>
        <taxon>Spermatophyta</taxon>
        <taxon>Magnoliopsida</taxon>
        <taxon>eudicotyledons</taxon>
        <taxon>Gunneridae</taxon>
        <taxon>Pentapetalae</taxon>
        <taxon>asterids</taxon>
        <taxon>campanulids</taxon>
        <taxon>Apiales</taxon>
        <taxon>Apiaceae</taxon>
        <taxon>Apioideae</taxon>
        <taxon>Scandiceae</taxon>
        <taxon>Daucinae</taxon>
        <taxon>Daucus</taxon>
        <taxon>Daucus sect. Daucus</taxon>
    </lineage>
</organism>
<keyword evidence="3" id="KW-1185">Reference proteome</keyword>